<dbReference type="Proteomes" id="UP001057452">
    <property type="component" value="Chromosome 1"/>
</dbReference>
<sequence>MEATDGNSLPSEVRFSYEKTIQLRLTAIAGLTELNLKGIADSKDNWTDINYVIRVFSNKDKEHWKEDAFFGYQYLNGVNPILIRRCTALPENFPVTDEMLFPDDYNRFDGLKANIVHGKQQYLMAPLLLIPHTRYTLQINFLARLLLISPSGVFTQFASSGGLSACPEDIAERGMEDVPNYYYRNDGLMVWDIINRFVKGVLRHYYKIDAEVSQDSELQQWIQDIFEHGFLSQANKELVKFVTMGIFTGQHSAVNCGQFDYSGWMPNNPISLQLPPPSTKGKTSEATMLNTFPDVNTTVQGMSTMWLLSKQSSDFVLYPEEHFCEEVPCKLISNFQGELEILSTVIKTSNKSLEVPYTYMDPALVENSVAI</sequence>
<name>A0ACB9Y135_CHAAC</name>
<proteinExistence type="predicted"/>
<protein>
    <submittedName>
        <fullName evidence="1">Uncharacterized protein</fullName>
    </submittedName>
</protein>
<evidence type="ECO:0000313" key="1">
    <source>
        <dbReference type="EMBL" id="KAI4832929.1"/>
    </source>
</evidence>
<organism evidence="1 2">
    <name type="scientific">Chaenocephalus aceratus</name>
    <name type="common">Blackfin icefish</name>
    <name type="synonym">Chaenichthys aceratus</name>
    <dbReference type="NCBI Taxonomy" id="36190"/>
    <lineage>
        <taxon>Eukaryota</taxon>
        <taxon>Metazoa</taxon>
        <taxon>Chordata</taxon>
        <taxon>Craniata</taxon>
        <taxon>Vertebrata</taxon>
        <taxon>Euteleostomi</taxon>
        <taxon>Actinopterygii</taxon>
        <taxon>Neopterygii</taxon>
        <taxon>Teleostei</taxon>
        <taxon>Neoteleostei</taxon>
        <taxon>Acanthomorphata</taxon>
        <taxon>Eupercaria</taxon>
        <taxon>Perciformes</taxon>
        <taxon>Notothenioidei</taxon>
        <taxon>Channichthyidae</taxon>
        <taxon>Chaenocephalus</taxon>
    </lineage>
</organism>
<accession>A0ACB9Y135</accession>
<reference evidence="1" key="1">
    <citation type="submission" date="2022-05" db="EMBL/GenBank/DDBJ databases">
        <title>Chromosome-level genome of Chaenocephalus aceratus.</title>
        <authorList>
            <person name="Park H."/>
        </authorList>
    </citation>
    <scope>NUCLEOTIDE SEQUENCE</scope>
    <source>
        <strain evidence="1">KU_202001</strain>
    </source>
</reference>
<comment type="caution">
    <text evidence="1">The sequence shown here is derived from an EMBL/GenBank/DDBJ whole genome shotgun (WGS) entry which is preliminary data.</text>
</comment>
<dbReference type="EMBL" id="CM043785">
    <property type="protein sequence ID" value="KAI4832929.1"/>
    <property type="molecule type" value="Genomic_DNA"/>
</dbReference>
<evidence type="ECO:0000313" key="2">
    <source>
        <dbReference type="Proteomes" id="UP001057452"/>
    </source>
</evidence>
<keyword evidence="2" id="KW-1185">Reference proteome</keyword>
<gene>
    <name evidence="1" type="ORF">KUCAC02_015865</name>
</gene>